<gene>
    <name evidence="2" type="ORF">KHLLAP_LOCUS3069</name>
</gene>
<keyword evidence="3" id="KW-1185">Reference proteome</keyword>
<sequence length="112" mass="12274">MRRRRLRTTRTTGPARRTVTIYANSHAVLRIVANNLGVFLSHCHIELSIEMGGSAALLEAPEHLVGYRIRHEHIDVCEAMNISTTGNALWSDAAGLVTVSPTVYTGSQYPSS</sequence>
<evidence type="ECO:0000313" key="3">
    <source>
        <dbReference type="Proteomes" id="UP001295740"/>
    </source>
</evidence>
<proteinExistence type="predicted"/>
<dbReference type="Proteomes" id="UP001295740">
    <property type="component" value="Unassembled WGS sequence"/>
</dbReference>
<feature type="domain" description="Plastocyanin-like" evidence="1">
    <location>
        <begin position="11"/>
        <end position="61"/>
    </location>
</feature>
<dbReference type="AlphaFoldDB" id="A0AAI8VDX0"/>
<dbReference type="InterPro" id="IPR011706">
    <property type="entry name" value="Cu-oxidase_C"/>
</dbReference>
<accession>A0AAI8VDX0</accession>
<organism evidence="2 3">
    <name type="scientific">Anthostomella pinea</name>
    <dbReference type="NCBI Taxonomy" id="933095"/>
    <lineage>
        <taxon>Eukaryota</taxon>
        <taxon>Fungi</taxon>
        <taxon>Dikarya</taxon>
        <taxon>Ascomycota</taxon>
        <taxon>Pezizomycotina</taxon>
        <taxon>Sordariomycetes</taxon>
        <taxon>Xylariomycetidae</taxon>
        <taxon>Xylariales</taxon>
        <taxon>Xylariaceae</taxon>
        <taxon>Anthostomella</taxon>
    </lineage>
</organism>
<dbReference type="Pfam" id="PF07731">
    <property type="entry name" value="Cu-oxidase_2"/>
    <property type="match status" value="1"/>
</dbReference>
<evidence type="ECO:0000259" key="1">
    <source>
        <dbReference type="Pfam" id="PF07731"/>
    </source>
</evidence>
<comment type="caution">
    <text evidence="2">The sequence shown here is derived from an EMBL/GenBank/DDBJ whole genome shotgun (WGS) entry which is preliminary data.</text>
</comment>
<name>A0AAI8VDX0_9PEZI</name>
<evidence type="ECO:0000313" key="2">
    <source>
        <dbReference type="EMBL" id="CAJ2502601.1"/>
    </source>
</evidence>
<dbReference type="GO" id="GO:0016491">
    <property type="term" value="F:oxidoreductase activity"/>
    <property type="evidence" value="ECO:0007669"/>
    <property type="project" value="InterPro"/>
</dbReference>
<reference evidence="2" key="1">
    <citation type="submission" date="2023-10" db="EMBL/GenBank/DDBJ databases">
        <authorList>
            <person name="Hackl T."/>
        </authorList>
    </citation>
    <scope>NUCLEOTIDE SEQUENCE</scope>
</reference>
<protein>
    <submittedName>
        <fullName evidence="2">Uu.00g099950.m01.CDS01</fullName>
    </submittedName>
</protein>
<dbReference type="EMBL" id="CAUWAG010000004">
    <property type="protein sequence ID" value="CAJ2502601.1"/>
    <property type="molecule type" value="Genomic_DNA"/>
</dbReference>
<dbReference type="SUPFAM" id="SSF49503">
    <property type="entry name" value="Cupredoxins"/>
    <property type="match status" value="1"/>
</dbReference>
<dbReference type="InterPro" id="IPR008972">
    <property type="entry name" value="Cupredoxin"/>
</dbReference>
<dbReference type="GO" id="GO:0005507">
    <property type="term" value="F:copper ion binding"/>
    <property type="evidence" value="ECO:0007669"/>
    <property type="project" value="InterPro"/>
</dbReference>
<dbReference type="Gene3D" id="2.60.40.420">
    <property type="entry name" value="Cupredoxins - blue copper proteins"/>
    <property type="match status" value="1"/>
</dbReference>